<protein>
    <recommendedName>
        <fullName evidence="2">ABC-three component systems C-terminal domain-containing protein</fullName>
    </recommendedName>
</protein>
<feature type="coiled-coil region" evidence="1">
    <location>
        <begin position="172"/>
        <end position="199"/>
    </location>
</feature>
<dbReference type="OrthoDB" id="9149748at2"/>
<evidence type="ECO:0000313" key="4">
    <source>
        <dbReference type="Proteomes" id="UP000461768"/>
    </source>
</evidence>
<dbReference type="EMBL" id="WAGX01000005">
    <property type="protein sequence ID" value="KAB1437477.1"/>
    <property type="molecule type" value="Genomic_DNA"/>
</dbReference>
<organism evidence="3 4">
    <name type="scientific">Candidatus Galacturonatibacter soehngenii</name>
    <dbReference type="NCBI Taxonomy" id="2307010"/>
    <lineage>
        <taxon>Bacteria</taxon>
        <taxon>Bacillati</taxon>
        <taxon>Bacillota</taxon>
        <taxon>Clostridia</taxon>
        <taxon>Lachnospirales</taxon>
        <taxon>Lachnospiraceae</taxon>
        <taxon>Candidatus Galacturonatibacter</taxon>
    </lineage>
</organism>
<reference evidence="3 4" key="1">
    <citation type="submission" date="2019-09" db="EMBL/GenBank/DDBJ databases">
        <authorList>
            <person name="Valk L.C."/>
        </authorList>
    </citation>
    <scope>NUCLEOTIDE SEQUENCE [LARGE SCALE GENOMIC DNA]</scope>
    <source>
        <strain evidence="3">GalUA</strain>
    </source>
</reference>
<feature type="domain" description="ABC-three component systems C-terminal" evidence="2">
    <location>
        <begin position="223"/>
        <end position="455"/>
    </location>
</feature>
<reference evidence="3 4" key="2">
    <citation type="submission" date="2020-02" db="EMBL/GenBank/DDBJ databases">
        <title>Candidatus Galacturonibacter soehngenii shows hetero-acetogenic catabolism of galacturonic acid but lacks a canonical carbon monoxide dehydrogenase/acetyl-CoA synthase complex.</title>
        <authorList>
            <person name="Diender M."/>
            <person name="Stouten G.R."/>
            <person name="Petersen J.F."/>
            <person name="Nielsen P.H."/>
            <person name="Dueholm M.S."/>
            <person name="Pronk J.T."/>
            <person name="Van Loosdrecht M.C.M."/>
        </authorList>
    </citation>
    <scope>NUCLEOTIDE SEQUENCE [LARGE SCALE GENOMIC DNA]</scope>
    <source>
        <strain evidence="3">GalUA</strain>
    </source>
</reference>
<proteinExistence type="predicted"/>
<keyword evidence="1" id="KW-0175">Coiled coil</keyword>
<comment type="caution">
    <text evidence="3">The sequence shown here is derived from an EMBL/GenBank/DDBJ whole genome shotgun (WGS) entry which is preliminary data.</text>
</comment>
<dbReference type="AlphaFoldDB" id="A0A7V7QIY7"/>
<gene>
    <name evidence="3" type="ORF">F7O84_07650</name>
</gene>
<accession>A0A7V7QIY7</accession>
<name>A0A7V7QIY7_9FIRM</name>
<sequence>MGLIAPISAINSWEGYKYQGNIALYVTLSYIKDILTKQESLDDYDVQIEGEEDFALLKNGQYKSLHQVKLGAVNLDDNDKFAFIAEIIQNGAELGYFHVNSNKHIPSDFLEKACSVISNLNIEFQKAVVSKDDLNSADNPDDYIVLESVTANNAKASKYSIIKYNTRGKKDRSSVENAIENIRNELQQHVNEIDNRKQIYLDANPDGVEDRCFIEEWPTKFDDINEVKRQGIQLIKDIVAMVHPEWTFADDKYCGFLYEQGIGLIEQNVTDFFIQKNKNDKCIISFSDFYRLIVKDYYRNYDDSKEFKYFLVLKQIDEVFIKFREDNCNQNNCEQCTDAETCNLLKQLTELSGREIEEQHSLVFNLLLQEPTDSINNLPSDETIETQLVELLKELSVLTLNEKNIITASLNKEFYWLSLDDSRKKEKLREKIQKGMRENPDKSFLYECDTLITGRLNDETFKIDGSNVNILEKNQLEEIRDIVSCNIEDEKADCNKPKIIRLVDAEQAKEELL</sequence>
<dbReference type="InterPro" id="IPR046920">
    <property type="entry name" value="ABC-3C_CTD1"/>
</dbReference>
<dbReference type="Pfam" id="PF20276">
    <property type="entry name" value="CTD1"/>
    <property type="match status" value="1"/>
</dbReference>
<evidence type="ECO:0000256" key="1">
    <source>
        <dbReference type="SAM" id="Coils"/>
    </source>
</evidence>
<keyword evidence="4" id="KW-1185">Reference proteome</keyword>
<evidence type="ECO:0000259" key="2">
    <source>
        <dbReference type="Pfam" id="PF20276"/>
    </source>
</evidence>
<dbReference type="Proteomes" id="UP000461768">
    <property type="component" value="Unassembled WGS sequence"/>
</dbReference>
<dbReference type="RefSeq" id="WP_151143876.1">
    <property type="nucleotide sequence ID" value="NZ_WAGX01000005.1"/>
</dbReference>
<evidence type="ECO:0000313" key="3">
    <source>
        <dbReference type="EMBL" id="KAB1437477.1"/>
    </source>
</evidence>